<keyword evidence="5 6" id="KW-0472">Membrane</keyword>
<protein>
    <submittedName>
        <fullName evidence="7">UPF0118 membrane protein YtvI</fullName>
    </submittedName>
</protein>
<dbReference type="InterPro" id="IPR002549">
    <property type="entry name" value="AI-2E-like"/>
</dbReference>
<feature type="transmembrane region" description="Helical" evidence="6">
    <location>
        <begin position="179"/>
        <end position="201"/>
    </location>
</feature>
<evidence type="ECO:0000256" key="1">
    <source>
        <dbReference type="ARBA" id="ARBA00004141"/>
    </source>
</evidence>
<evidence type="ECO:0000256" key="6">
    <source>
        <dbReference type="SAM" id="Phobius"/>
    </source>
</evidence>
<evidence type="ECO:0000313" key="7">
    <source>
        <dbReference type="EMBL" id="GEN31500.1"/>
    </source>
</evidence>
<evidence type="ECO:0000256" key="3">
    <source>
        <dbReference type="ARBA" id="ARBA00022692"/>
    </source>
</evidence>
<comment type="caution">
    <text evidence="7">The sequence shown here is derived from an EMBL/GenBank/DDBJ whole genome shotgun (WGS) entry which is preliminary data.</text>
</comment>
<dbReference type="AlphaFoldDB" id="A0A511UXY7"/>
<evidence type="ECO:0000313" key="8">
    <source>
        <dbReference type="Proteomes" id="UP000321491"/>
    </source>
</evidence>
<sequence length="286" mass="32767">MSELLNGFEFLTDIIPHYFRQLILTMEQLFKYYLIPIYNKTFQFLQSMPPETQIVLEEQIQQIAQNSAETGATLIQELLLKIPSILLFLPSSLISFILILLVSFFMIMDWEKLKDKVTQILPARFNNFRLLFMQHFKDVLLGYVKSQTLLITISTSITLIGLIFLQVKHALTITLLTALADLLPLIGTGIVFIPWILFLFFTGNYPLTIGIAIIYGITVITRQLLEPKIMSDRIGVHPLFTLFILFLLFQLWGANGVILAPGILIIFVVCKDSGLFLYIWRFIKGA</sequence>
<organism evidence="7 8">
    <name type="scientific">Cerasibacillus quisquiliarum</name>
    <dbReference type="NCBI Taxonomy" id="227865"/>
    <lineage>
        <taxon>Bacteria</taxon>
        <taxon>Bacillati</taxon>
        <taxon>Bacillota</taxon>
        <taxon>Bacilli</taxon>
        <taxon>Bacillales</taxon>
        <taxon>Bacillaceae</taxon>
        <taxon>Cerasibacillus</taxon>
    </lineage>
</organism>
<keyword evidence="4 6" id="KW-1133">Transmembrane helix</keyword>
<feature type="transmembrane region" description="Helical" evidence="6">
    <location>
        <begin position="234"/>
        <end position="252"/>
    </location>
</feature>
<dbReference type="EMBL" id="BJXW01000016">
    <property type="protein sequence ID" value="GEN31500.1"/>
    <property type="molecule type" value="Genomic_DNA"/>
</dbReference>
<reference evidence="7 8" key="1">
    <citation type="submission" date="2019-07" db="EMBL/GenBank/DDBJ databases">
        <title>Whole genome shotgun sequence of Cerasibacillus quisquiliarum NBRC 102429.</title>
        <authorList>
            <person name="Hosoyama A."/>
            <person name="Uohara A."/>
            <person name="Ohji S."/>
            <person name="Ichikawa N."/>
        </authorList>
    </citation>
    <scope>NUCLEOTIDE SEQUENCE [LARGE SCALE GENOMIC DNA]</scope>
    <source>
        <strain evidence="7 8">NBRC 102429</strain>
    </source>
</reference>
<evidence type="ECO:0000256" key="5">
    <source>
        <dbReference type="ARBA" id="ARBA00023136"/>
    </source>
</evidence>
<name>A0A511UXY7_9BACI</name>
<comment type="subcellular location">
    <subcellularLocation>
        <location evidence="1">Membrane</location>
        <topology evidence="1">Multi-pass membrane protein</topology>
    </subcellularLocation>
</comment>
<dbReference type="GO" id="GO:0055085">
    <property type="term" value="P:transmembrane transport"/>
    <property type="evidence" value="ECO:0007669"/>
    <property type="project" value="TreeGrafter"/>
</dbReference>
<feature type="transmembrane region" description="Helical" evidence="6">
    <location>
        <begin position="148"/>
        <end position="167"/>
    </location>
</feature>
<gene>
    <name evidence="7" type="primary">ytvI</name>
    <name evidence="7" type="ORF">CQU01_17380</name>
</gene>
<accession>A0A511UXY7</accession>
<feature type="transmembrane region" description="Helical" evidence="6">
    <location>
        <begin position="85"/>
        <end position="108"/>
    </location>
</feature>
<evidence type="ECO:0000256" key="2">
    <source>
        <dbReference type="ARBA" id="ARBA00009773"/>
    </source>
</evidence>
<dbReference type="PANTHER" id="PTHR21716">
    <property type="entry name" value="TRANSMEMBRANE PROTEIN"/>
    <property type="match status" value="1"/>
</dbReference>
<feature type="transmembrane region" description="Helical" evidence="6">
    <location>
        <begin position="258"/>
        <end position="280"/>
    </location>
</feature>
<proteinExistence type="inferred from homology"/>
<feature type="transmembrane region" description="Helical" evidence="6">
    <location>
        <begin position="207"/>
        <end position="225"/>
    </location>
</feature>
<dbReference type="PANTHER" id="PTHR21716:SF68">
    <property type="entry name" value="TRANSPORT PROTEIN YTVI-RELATED"/>
    <property type="match status" value="1"/>
</dbReference>
<evidence type="ECO:0000256" key="4">
    <source>
        <dbReference type="ARBA" id="ARBA00022989"/>
    </source>
</evidence>
<comment type="similarity">
    <text evidence="2">Belongs to the autoinducer-2 exporter (AI-2E) (TC 2.A.86) family.</text>
</comment>
<keyword evidence="8" id="KW-1185">Reference proteome</keyword>
<keyword evidence="3 6" id="KW-0812">Transmembrane</keyword>
<dbReference type="GO" id="GO:0016020">
    <property type="term" value="C:membrane"/>
    <property type="evidence" value="ECO:0007669"/>
    <property type="project" value="UniProtKB-SubCell"/>
</dbReference>
<dbReference type="Proteomes" id="UP000321491">
    <property type="component" value="Unassembled WGS sequence"/>
</dbReference>
<dbReference type="InterPro" id="IPR014227">
    <property type="entry name" value="YtvI-like"/>
</dbReference>
<dbReference type="NCBIfam" id="TIGR02872">
    <property type="entry name" value="spore_ytvI"/>
    <property type="match status" value="1"/>
</dbReference>
<dbReference type="Pfam" id="PF01594">
    <property type="entry name" value="AI-2E_transport"/>
    <property type="match status" value="1"/>
</dbReference>